<comment type="caution">
    <text evidence="1">The sequence shown here is derived from an EMBL/GenBank/DDBJ whole genome shotgun (WGS) entry which is preliminary data.</text>
</comment>
<evidence type="ECO:0000313" key="1">
    <source>
        <dbReference type="EMBL" id="KXT09814.1"/>
    </source>
</evidence>
<dbReference type="AlphaFoldDB" id="A0A139I522"/>
<dbReference type="Proteomes" id="UP000073492">
    <property type="component" value="Unassembled WGS sequence"/>
</dbReference>
<name>A0A139I522_9PEZI</name>
<protein>
    <submittedName>
        <fullName evidence="1">Uncharacterized protein</fullName>
    </submittedName>
</protein>
<proteinExistence type="predicted"/>
<sequence length="65" mass="7168">MPAPYVSYRFEDPQDSGVRTMDAARVNFVPTTNLYLPISCVIRVHAGLPPSLHLGLFEQALGLKP</sequence>
<keyword evidence="2" id="KW-1185">Reference proteome</keyword>
<evidence type="ECO:0000313" key="2">
    <source>
        <dbReference type="Proteomes" id="UP000073492"/>
    </source>
</evidence>
<organism evidence="1 2">
    <name type="scientific">Pseudocercospora musae</name>
    <dbReference type="NCBI Taxonomy" id="113226"/>
    <lineage>
        <taxon>Eukaryota</taxon>
        <taxon>Fungi</taxon>
        <taxon>Dikarya</taxon>
        <taxon>Ascomycota</taxon>
        <taxon>Pezizomycotina</taxon>
        <taxon>Dothideomycetes</taxon>
        <taxon>Dothideomycetidae</taxon>
        <taxon>Mycosphaerellales</taxon>
        <taxon>Mycosphaerellaceae</taxon>
        <taxon>Pseudocercospora</taxon>
    </lineage>
</organism>
<dbReference type="OrthoDB" id="5423360at2759"/>
<gene>
    <name evidence="1" type="ORF">AC579_10514</name>
</gene>
<accession>A0A139I522</accession>
<reference evidence="1 2" key="1">
    <citation type="submission" date="2015-07" db="EMBL/GenBank/DDBJ databases">
        <title>Comparative genomics of the Sigatoka disease complex on banana suggests a link between parallel evolutionary changes in Pseudocercospora fijiensis and Pseudocercospora eumusae and increased virulence on the banana host.</title>
        <authorList>
            <person name="Chang T.-C."/>
            <person name="Salvucci A."/>
            <person name="Crous P.W."/>
            <person name="Stergiopoulos I."/>
        </authorList>
    </citation>
    <scope>NUCLEOTIDE SEQUENCE [LARGE SCALE GENOMIC DNA]</scope>
    <source>
        <strain evidence="1 2">CBS 116634</strain>
    </source>
</reference>
<dbReference type="EMBL" id="LFZO01000304">
    <property type="protein sequence ID" value="KXT09814.1"/>
    <property type="molecule type" value="Genomic_DNA"/>
</dbReference>